<keyword evidence="3 6" id="KW-0812">Transmembrane</keyword>
<evidence type="ECO:0000256" key="3">
    <source>
        <dbReference type="ARBA" id="ARBA00022692"/>
    </source>
</evidence>
<keyword evidence="5 6" id="KW-0472">Membrane</keyword>
<sequence>MKIRRTPFKLAHLPKLLKLSAAKWYDSEPFQLSAIVAYYAILSLPAFIIIILNVVGGIWGRDIVQGELLGEISGALGAETAESIRVMIVDKGDKETSVFTTVVGIATLLYGATGVFFQLQSALDKLWNASPRFKSGVIATVFNRIKSFGFILIIGFLLLVSFILTSLLSTFSNRLERFLPDYLIDFIFIFDGLISLGIIYVLFAAMFKFLPNASIPWRSVKIGAAVTAVLFLIGKYLLAIYFGALEPGSTYGAAGSIILIMLWVSYSSLILFFGAQFTKVFFDFYKIEEEEKRLDAAEEKNVKTS</sequence>
<comment type="subcellular location">
    <subcellularLocation>
        <location evidence="1">Cell membrane</location>
        <topology evidence="1">Multi-pass membrane protein</topology>
    </subcellularLocation>
</comment>
<evidence type="ECO:0000256" key="2">
    <source>
        <dbReference type="ARBA" id="ARBA00022475"/>
    </source>
</evidence>
<dbReference type="PANTHER" id="PTHR30213:SF1">
    <property type="entry name" value="INNER MEMBRANE PROTEIN YHJD"/>
    <property type="match status" value="1"/>
</dbReference>
<keyword evidence="2" id="KW-1003">Cell membrane</keyword>
<dbReference type="InterPro" id="IPR017039">
    <property type="entry name" value="Virul_fac_BrkB"/>
</dbReference>
<gene>
    <name evidence="7" type="ORF">C7H52_07650</name>
</gene>
<evidence type="ECO:0000313" key="7">
    <source>
        <dbReference type="EMBL" id="PSG88171.1"/>
    </source>
</evidence>
<dbReference type="Pfam" id="PF03631">
    <property type="entry name" value="Virul_fac_BrkB"/>
    <property type="match status" value="1"/>
</dbReference>
<feature type="transmembrane region" description="Helical" evidence="6">
    <location>
        <begin position="183"/>
        <end position="210"/>
    </location>
</feature>
<dbReference type="EMBL" id="PXOQ01000009">
    <property type="protein sequence ID" value="PSG88171.1"/>
    <property type="molecule type" value="Genomic_DNA"/>
</dbReference>
<feature type="transmembrane region" description="Helical" evidence="6">
    <location>
        <begin position="148"/>
        <end position="171"/>
    </location>
</feature>
<organism evidence="7 8">
    <name type="scientific">Aurantibacter aestuarii</name>
    <dbReference type="NCBI Taxonomy" id="1266046"/>
    <lineage>
        <taxon>Bacteria</taxon>
        <taxon>Pseudomonadati</taxon>
        <taxon>Bacteroidota</taxon>
        <taxon>Flavobacteriia</taxon>
        <taxon>Flavobacteriales</taxon>
        <taxon>Flavobacteriaceae</taxon>
        <taxon>Aurantibacter</taxon>
    </lineage>
</organism>
<evidence type="ECO:0000256" key="5">
    <source>
        <dbReference type="ARBA" id="ARBA00023136"/>
    </source>
</evidence>
<keyword evidence="8" id="KW-1185">Reference proteome</keyword>
<evidence type="ECO:0000313" key="8">
    <source>
        <dbReference type="Proteomes" id="UP000238426"/>
    </source>
</evidence>
<name>A0A2T1N8I3_9FLAO</name>
<dbReference type="GO" id="GO:0005886">
    <property type="term" value="C:plasma membrane"/>
    <property type="evidence" value="ECO:0007669"/>
    <property type="project" value="UniProtKB-SubCell"/>
</dbReference>
<evidence type="ECO:0000256" key="6">
    <source>
        <dbReference type="SAM" id="Phobius"/>
    </source>
</evidence>
<feature type="transmembrane region" description="Helical" evidence="6">
    <location>
        <begin position="222"/>
        <end position="244"/>
    </location>
</feature>
<dbReference type="OrthoDB" id="9797028at2"/>
<reference evidence="7 8" key="1">
    <citation type="submission" date="2018-03" db="EMBL/GenBank/DDBJ databases">
        <title>Mesoflavibacter sp. HG37 and Mesoflavibacter sp. HG96 sp.nov., two marine bacteria isolated from seawater of Western Pacific Ocean.</title>
        <authorList>
            <person name="Cheng H."/>
            <person name="Wu Y.-H."/>
            <person name="Guo L.-L."/>
            <person name="Xu X.-W."/>
        </authorList>
    </citation>
    <scope>NUCLEOTIDE SEQUENCE [LARGE SCALE GENOMIC DNA]</scope>
    <source>
        <strain evidence="7 8">KCTC 32269</strain>
    </source>
</reference>
<keyword evidence="4 6" id="KW-1133">Transmembrane helix</keyword>
<feature type="transmembrane region" description="Helical" evidence="6">
    <location>
        <begin position="36"/>
        <end position="59"/>
    </location>
</feature>
<accession>A0A2T1N8I3</accession>
<evidence type="ECO:0000256" key="1">
    <source>
        <dbReference type="ARBA" id="ARBA00004651"/>
    </source>
</evidence>
<dbReference type="AlphaFoldDB" id="A0A2T1N8I3"/>
<proteinExistence type="predicted"/>
<feature type="transmembrane region" description="Helical" evidence="6">
    <location>
        <begin position="250"/>
        <end position="273"/>
    </location>
</feature>
<dbReference type="Proteomes" id="UP000238426">
    <property type="component" value="Unassembled WGS sequence"/>
</dbReference>
<dbReference type="PIRSF" id="PIRSF035875">
    <property type="entry name" value="RNase_BN"/>
    <property type="match status" value="1"/>
</dbReference>
<feature type="transmembrane region" description="Helical" evidence="6">
    <location>
        <begin position="97"/>
        <end position="117"/>
    </location>
</feature>
<protein>
    <submittedName>
        <fullName evidence="7">Ribonuclease BN</fullName>
    </submittedName>
</protein>
<comment type="caution">
    <text evidence="7">The sequence shown here is derived from an EMBL/GenBank/DDBJ whole genome shotgun (WGS) entry which is preliminary data.</text>
</comment>
<evidence type="ECO:0000256" key="4">
    <source>
        <dbReference type="ARBA" id="ARBA00022989"/>
    </source>
</evidence>
<dbReference type="PANTHER" id="PTHR30213">
    <property type="entry name" value="INNER MEMBRANE PROTEIN YHJD"/>
    <property type="match status" value="1"/>
</dbReference>
<dbReference type="RefSeq" id="WP_106463311.1">
    <property type="nucleotide sequence ID" value="NZ_PXOQ01000009.1"/>
</dbReference>